<dbReference type="PANTHER" id="PTHR30055:SF235">
    <property type="entry name" value="TRANSCRIPTIONAL REGULATORY PROTEIN"/>
    <property type="match status" value="1"/>
</dbReference>
<dbReference type="InterPro" id="IPR036271">
    <property type="entry name" value="Tet_transcr_reg_TetR-rel_C_sf"/>
</dbReference>
<dbReference type="GO" id="GO:0003700">
    <property type="term" value="F:DNA-binding transcription factor activity"/>
    <property type="evidence" value="ECO:0007669"/>
    <property type="project" value="TreeGrafter"/>
</dbReference>
<comment type="caution">
    <text evidence="4">The sequence shown here is derived from an EMBL/GenBank/DDBJ whole genome shotgun (WGS) entry which is preliminary data.</text>
</comment>
<keyword evidence="1 2" id="KW-0238">DNA-binding</keyword>
<dbReference type="Pfam" id="PF17920">
    <property type="entry name" value="TetR_C_16"/>
    <property type="match status" value="1"/>
</dbReference>
<dbReference type="InterPro" id="IPR001647">
    <property type="entry name" value="HTH_TetR"/>
</dbReference>
<evidence type="ECO:0000256" key="1">
    <source>
        <dbReference type="ARBA" id="ARBA00023125"/>
    </source>
</evidence>
<feature type="domain" description="HTH tetR-type" evidence="3">
    <location>
        <begin position="11"/>
        <end position="71"/>
    </location>
</feature>
<sequence length="200" mass="21292">MTRTGRRPGNPGTREAILTAARDAFSRQGYAGASVRRIAAAAGVDPALVHHYFGTKDELFTAALELPFTPAKVLPQVIAGDPDGIGERLLRTFLGIWDGPGGQQGLAALRTMLARDAEVGLFREFLISQVLRRAVEEYGLPDAAVRVPLAASQLIGVVLVRYVLRLEPLAGASVDWIVATVGPTIQRYLTGELPAPGPAD</sequence>
<dbReference type="SUPFAM" id="SSF48498">
    <property type="entry name" value="Tetracyclin repressor-like, C-terminal domain"/>
    <property type="match status" value="1"/>
</dbReference>
<gene>
    <name evidence="4" type="ORF">Aru02nite_02170</name>
</gene>
<dbReference type="SUPFAM" id="SSF46689">
    <property type="entry name" value="Homeodomain-like"/>
    <property type="match status" value="1"/>
</dbReference>
<dbReference type="Proteomes" id="UP000612808">
    <property type="component" value="Unassembled WGS sequence"/>
</dbReference>
<dbReference type="PROSITE" id="PS50977">
    <property type="entry name" value="HTH_TETR_2"/>
    <property type="match status" value="1"/>
</dbReference>
<name>A0A8J3J4M6_9ACTN</name>
<dbReference type="Pfam" id="PF00440">
    <property type="entry name" value="TetR_N"/>
    <property type="match status" value="1"/>
</dbReference>
<evidence type="ECO:0000256" key="2">
    <source>
        <dbReference type="PROSITE-ProRule" id="PRU00335"/>
    </source>
</evidence>
<dbReference type="AlphaFoldDB" id="A0A8J3J4M6"/>
<dbReference type="InterPro" id="IPR009057">
    <property type="entry name" value="Homeodomain-like_sf"/>
</dbReference>
<dbReference type="PANTHER" id="PTHR30055">
    <property type="entry name" value="HTH-TYPE TRANSCRIPTIONAL REGULATOR RUTR"/>
    <property type="match status" value="1"/>
</dbReference>
<dbReference type="RefSeq" id="WP_203654113.1">
    <property type="nucleotide sequence ID" value="NZ_BAAAZM010000016.1"/>
</dbReference>
<protein>
    <submittedName>
        <fullName evidence="4">TetR family transcriptional regulator</fullName>
    </submittedName>
</protein>
<accession>A0A8J3J4M6</accession>
<dbReference type="Gene3D" id="1.10.357.10">
    <property type="entry name" value="Tetracycline Repressor, domain 2"/>
    <property type="match status" value="1"/>
</dbReference>
<dbReference type="Gene3D" id="1.10.10.60">
    <property type="entry name" value="Homeodomain-like"/>
    <property type="match status" value="1"/>
</dbReference>
<evidence type="ECO:0000313" key="5">
    <source>
        <dbReference type="Proteomes" id="UP000612808"/>
    </source>
</evidence>
<evidence type="ECO:0000313" key="4">
    <source>
        <dbReference type="EMBL" id="GID09328.1"/>
    </source>
</evidence>
<organism evidence="4 5">
    <name type="scientific">Actinocatenispora rupis</name>
    <dbReference type="NCBI Taxonomy" id="519421"/>
    <lineage>
        <taxon>Bacteria</taxon>
        <taxon>Bacillati</taxon>
        <taxon>Actinomycetota</taxon>
        <taxon>Actinomycetes</taxon>
        <taxon>Micromonosporales</taxon>
        <taxon>Micromonosporaceae</taxon>
        <taxon>Actinocatenispora</taxon>
    </lineage>
</organism>
<dbReference type="InterPro" id="IPR050109">
    <property type="entry name" value="HTH-type_TetR-like_transc_reg"/>
</dbReference>
<keyword evidence="5" id="KW-1185">Reference proteome</keyword>
<proteinExistence type="predicted"/>
<dbReference type="GO" id="GO:0000976">
    <property type="term" value="F:transcription cis-regulatory region binding"/>
    <property type="evidence" value="ECO:0007669"/>
    <property type="project" value="TreeGrafter"/>
</dbReference>
<dbReference type="EMBL" id="BOMB01000001">
    <property type="protein sequence ID" value="GID09328.1"/>
    <property type="molecule type" value="Genomic_DNA"/>
</dbReference>
<feature type="DNA-binding region" description="H-T-H motif" evidence="2">
    <location>
        <begin position="34"/>
        <end position="53"/>
    </location>
</feature>
<reference evidence="4" key="1">
    <citation type="submission" date="2021-01" db="EMBL/GenBank/DDBJ databases">
        <title>Whole genome shotgun sequence of Actinocatenispora rupis NBRC 107355.</title>
        <authorList>
            <person name="Komaki H."/>
            <person name="Tamura T."/>
        </authorList>
    </citation>
    <scope>NUCLEOTIDE SEQUENCE</scope>
    <source>
        <strain evidence="4">NBRC 107355</strain>
    </source>
</reference>
<dbReference type="InterPro" id="IPR041678">
    <property type="entry name" value="TetR_C_16"/>
</dbReference>
<dbReference type="PRINTS" id="PR00455">
    <property type="entry name" value="HTHTETR"/>
</dbReference>
<evidence type="ECO:0000259" key="3">
    <source>
        <dbReference type="PROSITE" id="PS50977"/>
    </source>
</evidence>